<dbReference type="InterPro" id="IPR040608">
    <property type="entry name" value="Snf8/Vps36"/>
</dbReference>
<dbReference type="Gene3D" id="6.10.140.180">
    <property type="match status" value="1"/>
</dbReference>
<dbReference type="FunFam" id="1.10.10.10:FF:000363">
    <property type="entry name" value="Vacuolar protein sorting-associated protein"/>
    <property type="match status" value="1"/>
</dbReference>
<evidence type="ECO:0000259" key="2">
    <source>
        <dbReference type="Pfam" id="PF03478"/>
    </source>
</evidence>
<dbReference type="FunFam" id="1.10.10.10:FF:000085">
    <property type="entry name" value="Vacuolar-sorting protein SNF8"/>
    <property type="match status" value="1"/>
</dbReference>
<dbReference type="EMBL" id="JARYMX010000002">
    <property type="protein sequence ID" value="KAJ9562616.1"/>
    <property type="molecule type" value="Genomic_DNA"/>
</dbReference>
<keyword evidence="4" id="KW-1185">Reference proteome</keyword>
<name>A0AA38TW09_9ASTR</name>
<accession>A0AA38TW09</accession>
<dbReference type="Gene3D" id="1.10.10.10">
    <property type="entry name" value="Winged helix-like DNA-binding domain superfamily/Winged helix DNA-binding domain"/>
    <property type="match status" value="2"/>
</dbReference>
<dbReference type="PANTHER" id="PTHR12806">
    <property type="entry name" value="EAP30 SUBUNIT OF ELL COMPLEX"/>
    <property type="match status" value="1"/>
</dbReference>
<evidence type="ECO:0000313" key="3">
    <source>
        <dbReference type="EMBL" id="KAJ9562616.1"/>
    </source>
</evidence>
<feature type="domain" description="KIB1-4 beta-propeller" evidence="2">
    <location>
        <begin position="35"/>
        <end position="287"/>
    </location>
</feature>
<dbReference type="GO" id="GO:0043328">
    <property type="term" value="P:protein transport to vacuole involved in ubiquitin-dependent protein catabolic process via the multivesicular body sorting pathway"/>
    <property type="evidence" value="ECO:0007669"/>
    <property type="project" value="TreeGrafter"/>
</dbReference>
<feature type="domain" description="KIB1-4 beta-propeller" evidence="2">
    <location>
        <begin position="461"/>
        <end position="686"/>
    </location>
</feature>
<dbReference type="InterPro" id="IPR036390">
    <property type="entry name" value="WH_DNA-bd_sf"/>
</dbReference>
<organism evidence="3 4">
    <name type="scientific">Centaurea solstitialis</name>
    <name type="common">yellow star-thistle</name>
    <dbReference type="NCBI Taxonomy" id="347529"/>
    <lineage>
        <taxon>Eukaryota</taxon>
        <taxon>Viridiplantae</taxon>
        <taxon>Streptophyta</taxon>
        <taxon>Embryophyta</taxon>
        <taxon>Tracheophyta</taxon>
        <taxon>Spermatophyta</taxon>
        <taxon>Magnoliopsida</taxon>
        <taxon>eudicotyledons</taxon>
        <taxon>Gunneridae</taxon>
        <taxon>Pentapetalae</taxon>
        <taxon>asterids</taxon>
        <taxon>campanulids</taxon>
        <taxon>Asterales</taxon>
        <taxon>Asteraceae</taxon>
        <taxon>Carduoideae</taxon>
        <taxon>Cardueae</taxon>
        <taxon>Centaureinae</taxon>
        <taxon>Centaurea</taxon>
    </lineage>
</organism>
<dbReference type="AlphaFoldDB" id="A0AA38TW09"/>
<dbReference type="SUPFAM" id="SSF46785">
    <property type="entry name" value="Winged helix' DNA-binding domain"/>
    <property type="match status" value="2"/>
</dbReference>
<dbReference type="PANTHER" id="PTHR12806:SF0">
    <property type="entry name" value="VACUOLAR-SORTING PROTEIN SNF8"/>
    <property type="match status" value="1"/>
</dbReference>
<dbReference type="Pfam" id="PF03478">
    <property type="entry name" value="Beta-prop_KIB1-4"/>
    <property type="match status" value="2"/>
</dbReference>
<protein>
    <recommendedName>
        <fullName evidence="2">KIB1-4 beta-propeller domain-containing protein</fullName>
    </recommendedName>
</protein>
<comment type="similarity">
    <text evidence="1">Belongs to the SNF8 family.</text>
</comment>
<dbReference type="Proteomes" id="UP001172457">
    <property type="component" value="Chromosome 2"/>
</dbReference>
<dbReference type="Pfam" id="PF04157">
    <property type="entry name" value="EAP30"/>
    <property type="match status" value="1"/>
</dbReference>
<dbReference type="InterPro" id="IPR016689">
    <property type="entry name" value="ESCRT-2_cplx_Snf8"/>
</dbReference>
<dbReference type="GO" id="GO:0000814">
    <property type="term" value="C:ESCRT II complex"/>
    <property type="evidence" value="ECO:0007669"/>
    <property type="project" value="InterPro"/>
</dbReference>
<proteinExistence type="inferred from homology"/>
<dbReference type="InterPro" id="IPR005174">
    <property type="entry name" value="KIB1-4_b-propeller"/>
</dbReference>
<comment type="caution">
    <text evidence="3">The sequence shown here is derived from an EMBL/GenBank/DDBJ whole genome shotgun (WGS) entry which is preliminary data.</text>
</comment>
<dbReference type="InterPro" id="IPR036388">
    <property type="entry name" value="WH-like_DNA-bd_sf"/>
</dbReference>
<evidence type="ECO:0000256" key="1">
    <source>
        <dbReference type="ARBA" id="ARBA00009834"/>
    </source>
</evidence>
<sequence>MMQQQQQKQSCLPPLSLNYYPWLVAYDQDSGDQIFYNIHDPLSCYRCRIPELVGKSISAFFHGWVVLSNHQQTIWFLWNPIAARLIRLPRLLLKDDVDPDYPLQCCYLSSPPDVPGSILLLARSDKPNFVFCRLDRKRKRLRWTEMSYAKQLTSIIGPRVDDHDTGILSCLTCWNGEVYAARGGWVVKVHIVVKEKSVLISLLPFVKFPRLFNDTPSGRAVCSCIFFPKSSLELLVVFVDLVELEKKKPVGVSLCKLDITSMVWVEKEDLEDTVLYVGDYCSHAFVSEFGGYVHILHERGKVVYSYNVKDKTISMSFMHCLLDLTPSHVMVWAMPKPEFRLQSDGKCEVVSKSYGKCKAKKDELVVKEVVQKEIEANHVLNLPFHVLEMIMEFCAGVEYLNFRATCKLCHLAGPLINRKVPQRGLQAYSLVSPWLMVFDKREGIITFTDPMFGDKYFIRPSSPEIVSDSRLACSRYGWLLLLIGDSRMAFFNPFTSEIRELPAGRIVCNTFCFSTPPTSPDCMVVGFSSLRVFFNFVAGEPTWHQLDLDIGGATPFFYKFPTICGRDVYALDNHGKVDVFREDYTWEAVVDQPSTSSCSEAEYFLTTCNQHLLLLMVGDFGEGVEVFKLTEELEWEKMDRLGRYAIYICDASSASTCVCMAAKTPEMENKIFFSRFHSKNGKVMFYSLETGRFHTLDGRNIGQEASLEDFYQHMYDHTWIEPTWALKVEKDLKFHQLQAYMQDQYRLLGENVARLRTDLMKEQLSTFRSQLEDFARKHKNDIRKNPAFRSQFHEMCAKVGVDPLASNKGFWAELLGIGDFYYELGVQIVDVCLATRPHNGGLINLEELCKLLSQRRKGAREVVSEDDCLRAIGKLKVLGSGFEVITVGKRKLVRSVPTELKKDHNEILELSQAQGFVTVEEVERRLSWSSGRATDALETLLDEGLAMIDEGHRDGKRRYWFPCVSSVSSFVASETL</sequence>
<evidence type="ECO:0000313" key="4">
    <source>
        <dbReference type="Proteomes" id="UP001172457"/>
    </source>
</evidence>
<reference evidence="3" key="1">
    <citation type="submission" date="2023-03" db="EMBL/GenBank/DDBJ databases">
        <title>Chromosome-scale reference genome and RAD-based genetic map of yellow starthistle (Centaurea solstitialis) reveal putative structural variation and QTLs associated with invader traits.</title>
        <authorList>
            <person name="Reatini B."/>
            <person name="Cang F.A."/>
            <person name="Jiang Q."/>
            <person name="Mckibben M.T.W."/>
            <person name="Barker M.S."/>
            <person name="Rieseberg L.H."/>
            <person name="Dlugosch K.M."/>
        </authorList>
    </citation>
    <scope>NUCLEOTIDE SEQUENCE</scope>
    <source>
        <strain evidence="3">CAN-66</strain>
        <tissue evidence="3">Leaf</tissue>
    </source>
</reference>
<gene>
    <name evidence="3" type="ORF">OSB04_007776</name>
</gene>